<dbReference type="EMBL" id="JAQQWI010000007">
    <property type="protein sequence ID" value="KAK8027724.1"/>
    <property type="molecule type" value="Genomic_DNA"/>
</dbReference>
<evidence type="ECO:0000259" key="3">
    <source>
        <dbReference type="Pfam" id="PF24883"/>
    </source>
</evidence>
<evidence type="ECO:0000313" key="5">
    <source>
        <dbReference type="Proteomes" id="UP001396898"/>
    </source>
</evidence>
<proteinExistence type="predicted"/>
<keyword evidence="5" id="KW-1185">Reference proteome</keyword>
<feature type="compositionally biased region" description="Basic and acidic residues" evidence="2">
    <location>
        <begin position="25"/>
        <end position="35"/>
    </location>
</feature>
<organism evidence="4 5">
    <name type="scientific">Apiospora marii</name>
    <dbReference type="NCBI Taxonomy" id="335849"/>
    <lineage>
        <taxon>Eukaryota</taxon>
        <taxon>Fungi</taxon>
        <taxon>Dikarya</taxon>
        <taxon>Ascomycota</taxon>
        <taxon>Pezizomycotina</taxon>
        <taxon>Sordariomycetes</taxon>
        <taxon>Xylariomycetidae</taxon>
        <taxon>Amphisphaeriales</taxon>
        <taxon>Apiosporaceae</taxon>
        <taxon>Apiospora</taxon>
    </lineage>
</organism>
<keyword evidence="1" id="KW-0677">Repeat</keyword>
<dbReference type="Proteomes" id="UP001396898">
    <property type="component" value="Unassembled WGS sequence"/>
</dbReference>
<dbReference type="SUPFAM" id="SSF53474">
    <property type="entry name" value="alpha/beta-Hydrolases"/>
    <property type="match status" value="1"/>
</dbReference>
<feature type="region of interest" description="Disordered" evidence="2">
    <location>
        <begin position="1"/>
        <end position="58"/>
    </location>
</feature>
<sequence length="1104" mass="124380">MKRVRDTLARLKRGTSSSSSSSRPRHSEEMADSRDSLSLSSSDKPARAPSRRVLTGDATATGAGPLVLHNGIEPGEEGIDLVFVHGLNGHRVGSWTKDSVCWPRELLGSDVPHARIISWGYPSILGEGNDMFVELGEALLVDLSRIREAIFRPIFFVAHGIGGIIVKEALTTAAMSRIYGSHNDLGDIYPKTKGIIFLGTPHQRTGKRSLGECVALTAQISLRSPNDPLLRSLAGNSEFFENQHGTFQMISRDIRIVCMREQFTTGPTRIVPKDSASFEGFSVTRDDMSTNHMGLARFSSSDELGYRQIVSHLTRLSAGPTQQELAAIETRTREILAMLYFDQIHEKGNRIPDAHEGTCDWLMEEGSSFREFLRSKDDAIFWLSGCASSGKSTLMKWAFNNEQVREELANTWAKDGDLIFCSFYMYEGGNQLQKSELGLLRSNLYQILAPRPELVRVAFPSYFGGQWPPERPFLTTTSLTQSIYNLFANFSNKLRFVVFVDGLNEFRIVNREHHYSHEDTEITDVGDHGDEMWGSSKWARDSYNEITKICMSYASKDSMKIIVSSRELPAFEKGLQGVSRLRVQEHTEDAMAKYLQGILELDVPGLPDPHSLCKELARRSHGDVLWARLAMKMILEGSLRTLRQTLDSLPPQLGGNDGLYMKMLRSLPQKAILDCFRIWQLLLRARQPPSLITLAFAEEGYWDSATGKVKSTQPHLQPSNVEELEKITRDLRDKLQSFASGFLETEAEGNQVAYCEQRIIFCHQTGKEWASRKDFWQEVPGVPPSDPIEIDLSLLSGCIRHLKCFDLVRPPVSAWPDVRFRPEAWLLVANALRLCAQVDDKISNLDAYRELLDDLDNTCQRAWVKSLQSHKPLYEDPDWYERKCPTLCRKHWAGYEPMETGKPPKRKDFLALAVQASLVNYVSIKLKSLKGDMRRRKAEELLVYVVNPKPDGVSACGTLVGDYVDFHHDMPDPRVLEVLFEAGATARPSEEGEANKVWTKALKAGRRFFTHQNEVTHLLETSASHRLLQNRERWVAAIKALLQHGADPFAHIELKSGSGENQSLRHYTALELIRETLEGEPEYAIDLNAMEGVVRRESDVGSAL</sequence>
<comment type="caution">
    <text evidence="4">The sequence shown here is derived from an EMBL/GenBank/DDBJ whole genome shotgun (WGS) entry which is preliminary data.</text>
</comment>
<dbReference type="Gene3D" id="3.40.50.1820">
    <property type="entry name" value="alpha/beta hydrolase"/>
    <property type="match status" value="1"/>
</dbReference>
<evidence type="ECO:0000313" key="4">
    <source>
        <dbReference type="EMBL" id="KAK8027724.1"/>
    </source>
</evidence>
<gene>
    <name evidence="4" type="ORF">PG991_004780</name>
</gene>
<feature type="domain" description="Nephrocystin 3-like N-terminal" evidence="3">
    <location>
        <begin position="357"/>
        <end position="507"/>
    </location>
</feature>
<evidence type="ECO:0000256" key="2">
    <source>
        <dbReference type="SAM" id="MobiDB-lite"/>
    </source>
</evidence>
<dbReference type="SUPFAM" id="SSF52540">
    <property type="entry name" value="P-loop containing nucleoside triphosphate hydrolases"/>
    <property type="match status" value="1"/>
</dbReference>
<accession>A0ABR1S798</accession>
<dbReference type="PANTHER" id="PTHR10039">
    <property type="entry name" value="AMELOGENIN"/>
    <property type="match status" value="1"/>
</dbReference>
<protein>
    <recommendedName>
        <fullName evidence="3">Nephrocystin 3-like N-terminal domain-containing protein</fullName>
    </recommendedName>
</protein>
<name>A0ABR1S798_9PEZI</name>
<dbReference type="Pfam" id="PF24883">
    <property type="entry name" value="NPHP3_N"/>
    <property type="match status" value="1"/>
</dbReference>
<evidence type="ECO:0000256" key="1">
    <source>
        <dbReference type="ARBA" id="ARBA00022737"/>
    </source>
</evidence>
<dbReference type="InterPro" id="IPR029058">
    <property type="entry name" value="AB_hydrolase_fold"/>
</dbReference>
<reference evidence="4 5" key="1">
    <citation type="submission" date="2023-01" db="EMBL/GenBank/DDBJ databases">
        <title>Analysis of 21 Apiospora genomes using comparative genomics revels a genus with tremendous synthesis potential of carbohydrate active enzymes and secondary metabolites.</title>
        <authorList>
            <person name="Sorensen T."/>
        </authorList>
    </citation>
    <scope>NUCLEOTIDE SEQUENCE [LARGE SCALE GENOMIC DNA]</scope>
    <source>
        <strain evidence="4 5">CBS 20057</strain>
    </source>
</reference>
<dbReference type="InterPro" id="IPR056884">
    <property type="entry name" value="NPHP3-like_N"/>
</dbReference>
<dbReference type="PANTHER" id="PTHR10039:SF5">
    <property type="entry name" value="NACHT DOMAIN-CONTAINING PROTEIN"/>
    <property type="match status" value="1"/>
</dbReference>
<dbReference type="InterPro" id="IPR027417">
    <property type="entry name" value="P-loop_NTPase"/>
</dbReference>